<dbReference type="EMBL" id="BONQ01000055">
    <property type="protein sequence ID" value="GIG45731.1"/>
    <property type="molecule type" value="Genomic_DNA"/>
</dbReference>
<sequence>MWNGVVAALEGDYPVTEDPAWDRTAADLLRWGHDQVDRHRTHRPRIQPPH</sequence>
<keyword evidence="2" id="KW-1185">Reference proteome</keyword>
<evidence type="ECO:0000313" key="1">
    <source>
        <dbReference type="EMBL" id="GIG45731.1"/>
    </source>
</evidence>
<evidence type="ECO:0000313" key="2">
    <source>
        <dbReference type="Proteomes" id="UP000660611"/>
    </source>
</evidence>
<gene>
    <name evidence="1" type="ORF">Dsi01nite_037720</name>
</gene>
<organism evidence="1 2">
    <name type="scientific">Dactylosporangium siamense</name>
    <dbReference type="NCBI Taxonomy" id="685454"/>
    <lineage>
        <taxon>Bacteria</taxon>
        <taxon>Bacillati</taxon>
        <taxon>Actinomycetota</taxon>
        <taxon>Actinomycetes</taxon>
        <taxon>Micromonosporales</taxon>
        <taxon>Micromonosporaceae</taxon>
        <taxon>Dactylosporangium</taxon>
    </lineage>
</organism>
<dbReference type="AlphaFoldDB" id="A0A919UBK2"/>
<protein>
    <submittedName>
        <fullName evidence="1">Uncharacterized protein</fullName>
    </submittedName>
</protein>
<proteinExistence type="predicted"/>
<accession>A0A919UBK2</accession>
<name>A0A919UBK2_9ACTN</name>
<comment type="caution">
    <text evidence="1">The sequence shown here is derived from an EMBL/GenBank/DDBJ whole genome shotgun (WGS) entry which is preliminary data.</text>
</comment>
<dbReference type="RefSeq" id="WP_345004470.1">
    <property type="nucleotide sequence ID" value="NZ_BAAAVW010000011.1"/>
</dbReference>
<dbReference type="Proteomes" id="UP000660611">
    <property type="component" value="Unassembled WGS sequence"/>
</dbReference>
<reference evidence="1" key="1">
    <citation type="submission" date="2021-01" db="EMBL/GenBank/DDBJ databases">
        <title>Whole genome shotgun sequence of Dactylosporangium siamense NBRC 106093.</title>
        <authorList>
            <person name="Komaki H."/>
            <person name="Tamura T."/>
        </authorList>
    </citation>
    <scope>NUCLEOTIDE SEQUENCE</scope>
    <source>
        <strain evidence="1">NBRC 106093</strain>
    </source>
</reference>